<dbReference type="EMBL" id="JANCMW010000373">
    <property type="protein sequence ID" value="MDF0753052.1"/>
    <property type="molecule type" value="Genomic_DNA"/>
</dbReference>
<keyword evidence="3" id="KW-1185">Reference proteome</keyword>
<organism evidence="2 3">
    <name type="scientific">Marinobacter iranensis</name>
    <dbReference type="NCBI Taxonomy" id="2962607"/>
    <lineage>
        <taxon>Bacteria</taxon>
        <taxon>Pseudomonadati</taxon>
        <taxon>Pseudomonadota</taxon>
        <taxon>Gammaproteobacteria</taxon>
        <taxon>Pseudomonadales</taxon>
        <taxon>Marinobacteraceae</taxon>
        <taxon>Marinobacter</taxon>
    </lineage>
</organism>
<dbReference type="Proteomes" id="UP001143391">
    <property type="component" value="Unassembled WGS sequence"/>
</dbReference>
<name>A0ABT5YH76_9GAMM</name>
<feature type="region of interest" description="Disordered" evidence="1">
    <location>
        <begin position="27"/>
        <end position="74"/>
    </location>
</feature>
<evidence type="ECO:0000313" key="3">
    <source>
        <dbReference type="Proteomes" id="UP001143391"/>
    </source>
</evidence>
<evidence type="ECO:0000256" key="1">
    <source>
        <dbReference type="SAM" id="MobiDB-lite"/>
    </source>
</evidence>
<feature type="non-terminal residue" evidence="2">
    <location>
        <position position="74"/>
    </location>
</feature>
<dbReference type="RefSeq" id="WP_275710884.1">
    <property type="nucleotide sequence ID" value="NZ_JANCMW010000373.1"/>
</dbReference>
<sequence>MDDLKAKAIAIGEELLQKGEKILNELKNGKSEVKQNDDIDDSKQAAHKDEKSDQQHGNNGQDQQDRMTHLKDEA</sequence>
<proteinExistence type="predicted"/>
<feature type="compositionally biased region" description="Basic and acidic residues" evidence="1">
    <location>
        <begin position="27"/>
        <end position="54"/>
    </location>
</feature>
<protein>
    <submittedName>
        <fullName evidence="2">Uncharacterized protein</fullName>
    </submittedName>
</protein>
<accession>A0ABT5YH76</accession>
<comment type="caution">
    <text evidence="2">The sequence shown here is derived from an EMBL/GenBank/DDBJ whole genome shotgun (WGS) entry which is preliminary data.</text>
</comment>
<feature type="compositionally biased region" description="Basic and acidic residues" evidence="1">
    <location>
        <begin position="63"/>
        <end position="74"/>
    </location>
</feature>
<reference evidence="2" key="1">
    <citation type="submission" date="2022-07" db="EMBL/GenBank/DDBJ databases">
        <title>Marinobacter iranensis a new bacterium isolate from a hipersaline lake in Iran.</title>
        <authorList>
            <person name="Mohammad A.M.A."/>
            <person name="Cristina S.-P."/>
            <person name="Antonio V."/>
        </authorList>
    </citation>
    <scope>NUCLEOTIDE SEQUENCE</scope>
    <source>
        <strain evidence="2">71-i</strain>
    </source>
</reference>
<gene>
    <name evidence="2" type="ORF">NLU14_22755</name>
</gene>
<evidence type="ECO:0000313" key="2">
    <source>
        <dbReference type="EMBL" id="MDF0753052.1"/>
    </source>
</evidence>